<evidence type="ECO:0000313" key="3">
    <source>
        <dbReference type="Proteomes" id="UP000186804"/>
    </source>
</evidence>
<dbReference type="OrthoDB" id="292964at2759"/>
<comment type="caution">
    <text evidence="2">The sequence shown here is derived from an EMBL/GenBank/DDBJ whole genome shotgun (WGS) entry which is preliminary data.</text>
</comment>
<accession>A0A1J4MGX6</accession>
<dbReference type="InterPro" id="IPR050185">
    <property type="entry name" value="Ub_carboxyl-term_hydrolase"/>
</dbReference>
<dbReference type="InterPro" id="IPR038765">
    <property type="entry name" value="Papain-like_cys_pep_sf"/>
</dbReference>
<dbReference type="CDD" id="cd02674">
    <property type="entry name" value="Peptidase_C19R"/>
    <property type="match status" value="1"/>
</dbReference>
<dbReference type="InterPro" id="IPR001394">
    <property type="entry name" value="Peptidase_C19_UCH"/>
</dbReference>
<organism evidence="2 3">
    <name type="scientific">Cryptosporidium andersoni</name>
    <dbReference type="NCBI Taxonomy" id="117008"/>
    <lineage>
        <taxon>Eukaryota</taxon>
        <taxon>Sar</taxon>
        <taxon>Alveolata</taxon>
        <taxon>Apicomplexa</taxon>
        <taxon>Conoidasida</taxon>
        <taxon>Coccidia</taxon>
        <taxon>Eucoccidiorida</taxon>
        <taxon>Eimeriorina</taxon>
        <taxon>Cryptosporidiidae</taxon>
        <taxon>Cryptosporidium</taxon>
    </lineage>
</organism>
<dbReference type="EMBL" id="LRBS01000103">
    <property type="protein sequence ID" value="OII73489.1"/>
    <property type="molecule type" value="Genomic_DNA"/>
</dbReference>
<keyword evidence="3" id="KW-1185">Reference proteome</keyword>
<dbReference type="AlphaFoldDB" id="A0A1J4MGX6"/>
<dbReference type="PROSITE" id="PS50235">
    <property type="entry name" value="USP_3"/>
    <property type="match status" value="1"/>
</dbReference>
<dbReference type="RefSeq" id="XP_067067146.1">
    <property type="nucleotide sequence ID" value="XM_067212169.1"/>
</dbReference>
<proteinExistence type="predicted"/>
<dbReference type="Pfam" id="PF00443">
    <property type="entry name" value="UCH"/>
    <property type="match status" value="1"/>
</dbReference>
<dbReference type="SUPFAM" id="SSF54001">
    <property type="entry name" value="Cysteine proteinases"/>
    <property type="match status" value="1"/>
</dbReference>
<dbReference type="GO" id="GO:0016579">
    <property type="term" value="P:protein deubiquitination"/>
    <property type="evidence" value="ECO:0007669"/>
    <property type="project" value="InterPro"/>
</dbReference>
<evidence type="ECO:0000313" key="2">
    <source>
        <dbReference type="EMBL" id="OII73489.1"/>
    </source>
</evidence>
<dbReference type="InterPro" id="IPR018200">
    <property type="entry name" value="USP_CS"/>
</dbReference>
<dbReference type="Gene3D" id="3.90.70.10">
    <property type="entry name" value="Cysteine proteinases"/>
    <property type="match status" value="1"/>
</dbReference>
<dbReference type="PANTHER" id="PTHR21646:SF46">
    <property type="entry name" value="UBIQUITIN CARBOXYL-TERMINAL HYDROLASE"/>
    <property type="match status" value="1"/>
</dbReference>
<dbReference type="InterPro" id="IPR028889">
    <property type="entry name" value="USP"/>
</dbReference>
<dbReference type="PANTHER" id="PTHR21646">
    <property type="entry name" value="UBIQUITIN CARBOXYL-TERMINAL HYDROLASE"/>
    <property type="match status" value="1"/>
</dbReference>
<dbReference type="GO" id="GO:0004843">
    <property type="term" value="F:cysteine-type deubiquitinase activity"/>
    <property type="evidence" value="ECO:0007669"/>
    <property type="project" value="InterPro"/>
</dbReference>
<dbReference type="GeneID" id="92366122"/>
<evidence type="ECO:0000259" key="1">
    <source>
        <dbReference type="PROSITE" id="PS50235"/>
    </source>
</evidence>
<protein>
    <submittedName>
        <fullName evidence="2">Ubiquitin carboxyl-terminal hydrolase family protein</fullName>
    </submittedName>
</protein>
<gene>
    <name evidence="2" type="ORF">cand_019380</name>
</gene>
<sequence length="355" mass="41017">MGNITPGYNDSEILFNGLLPPGLRNYGNSCYMNAGLQFLVNLDIFSNIHGIIVNNGSTQHICRELLDILHKMSKLYKSNISIQTQNLYKQLQQSNPNLFNQKQQDAHEFIIYILEIIHNGTRKITKEKNLTHDELEKISKKSTRPGLVYWNEYLRVNNSLMSNLISGQFRSRINCLKCGKFSDTYEPFWDIILALPINEDNITTIGSCFRKFFEEQSIQHDNEPSTYKCSRCKDFVRATRCINISQFPKIMIVTLKRFNNCGQKCTKIVTFKTTGIVLKSISETGIYKLIGVIEHNGNTLFQGHYITYSFKKSINQWFKFDDEIVTNVKLSDVEKAQAYCLLYYLESKVNISQSK</sequence>
<feature type="domain" description="USP" evidence="1">
    <location>
        <begin position="21"/>
        <end position="346"/>
    </location>
</feature>
<name>A0A1J4MGX6_9CRYT</name>
<keyword evidence="2" id="KW-0378">Hydrolase</keyword>
<dbReference type="VEuPathDB" id="CryptoDB:cand_019380"/>
<dbReference type="PROSITE" id="PS00972">
    <property type="entry name" value="USP_1"/>
    <property type="match status" value="1"/>
</dbReference>
<dbReference type="PROSITE" id="PS00973">
    <property type="entry name" value="USP_2"/>
    <property type="match status" value="1"/>
</dbReference>
<dbReference type="Proteomes" id="UP000186804">
    <property type="component" value="Unassembled WGS sequence"/>
</dbReference>
<reference evidence="2 3" key="1">
    <citation type="submission" date="2016-10" db="EMBL/GenBank/DDBJ databases">
        <title>Reductive evolution of mitochondrial metabolism and differential evolution of invasion-related proteins in Cryptosporidium.</title>
        <authorList>
            <person name="Liu S."/>
            <person name="Roellig D.M."/>
            <person name="Guo Y."/>
            <person name="Li N."/>
            <person name="Frace M.A."/>
            <person name="Tang K."/>
            <person name="Zhang L."/>
            <person name="Feng Y."/>
            <person name="Xiao L."/>
        </authorList>
    </citation>
    <scope>NUCLEOTIDE SEQUENCE [LARGE SCALE GENOMIC DNA]</scope>
    <source>
        <strain evidence="2">30847</strain>
    </source>
</reference>